<comment type="caution">
    <text evidence="2">The sequence shown here is derived from an EMBL/GenBank/DDBJ whole genome shotgun (WGS) entry which is preliminary data.</text>
</comment>
<dbReference type="EMBL" id="AEYE02000023">
    <property type="protein sequence ID" value="EPE96547.1"/>
    <property type="molecule type" value="Genomic_DNA"/>
</dbReference>
<reference evidence="2 3" key="1">
    <citation type="journal article" date="2012" name="J. Bacteriol.">
        <title>Genome sequence of Rhizobium grahamii CCGE502, a broad-host-range symbiont with low nodulation competitiveness in Phaseolus vulgaris.</title>
        <authorList>
            <person name="Althabegoiti M.J."/>
            <person name="Lozano L."/>
            <person name="Torres-Tejerizo G."/>
            <person name="Ormeno-Orrillo E."/>
            <person name="Rogel M.A."/>
            <person name="Gonzalez V."/>
            <person name="Martinez-Romero E."/>
        </authorList>
    </citation>
    <scope>NUCLEOTIDE SEQUENCE [LARGE SCALE GENOMIC DNA]</scope>
    <source>
        <strain evidence="2 3">CCGE 502</strain>
    </source>
</reference>
<dbReference type="Pfam" id="PF14748">
    <property type="entry name" value="P5CR_dimer"/>
    <property type="match status" value="1"/>
</dbReference>
<feature type="domain" description="Pyrroline-5-carboxylate reductase dimerisation" evidence="1">
    <location>
        <begin position="83"/>
        <end position="118"/>
    </location>
</feature>
<protein>
    <submittedName>
        <fullName evidence="2">Pyrroline-5-carboxylate reductase protein</fullName>
    </submittedName>
</protein>
<dbReference type="InterPro" id="IPR029036">
    <property type="entry name" value="P5CR_dimer"/>
</dbReference>
<proteinExistence type="predicted"/>
<sequence length="120" mass="12982">MMLSHSQNMWLIIKFSAEYQSSRLRFSVVPRLRIMQPVAKHPGSDWGGMIDCCRNEIGRQGSFAPLAEELLCSIGRVAFVHDEGLMDAVTAASGSGPAYVVHFMEVLAEAGARAGLSGAQ</sequence>
<organism evidence="2 3">
    <name type="scientific">Rhizobium grahamii CCGE 502</name>
    <dbReference type="NCBI Taxonomy" id="990285"/>
    <lineage>
        <taxon>Bacteria</taxon>
        <taxon>Pseudomonadati</taxon>
        <taxon>Pseudomonadota</taxon>
        <taxon>Alphaproteobacteria</taxon>
        <taxon>Hyphomicrobiales</taxon>
        <taxon>Rhizobiaceae</taxon>
        <taxon>Rhizobium/Agrobacterium group</taxon>
        <taxon>Rhizobium</taxon>
    </lineage>
</organism>
<dbReference type="STRING" id="990285.RGCCGE502_19305"/>
<name>S3HCT5_9HYPH</name>
<dbReference type="InterPro" id="IPR008927">
    <property type="entry name" value="6-PGluconate_DH-like_C_sf"/>
</dbReference>
<accession>S3HCT5</accession>
<dbReference type="SUPFAM" id="SSF48179">
    <property type="entry name" value="6-phosphogluconate dehydrogenase C-terminal domain-like"/>
    <property type="match status" value="1"/>
</dbReference>
<dbReference type="AlphaFoldDB" id="S3HCT5"/>
<evidence type="ECO:0000313" key="2">
    <source>
        <dbReference type="EMBL" id="EPE96547.1"/>
    </source>
</evidence>
<keyword evidence="3" id="KW-1185">Reference proteome</keyword>
<dbReference type="Gene3D" id="1.10.3730.10">
    <property type="entry name" value="ProC C-terminal domain-like"/>
    <property type="match status" value="1"/>
</dbReference>
<evidence type="ECO:0000259" key="1">
    <source>
        <dbReference type="Pfam" id="PF14748"/>
    </source>
</evidence>
<evidence type="ECO:0000313" key="3">
    <source>
        <dbReference type="Proteomes" id="UP000014411"/>
    </source>
</evidence>
<dbReference type="HOGENOM" id="CLU_2047817_0_0_5"/>
<gene>
    <name evidence="2" type="ORF">RGCCGE502_19305</name>
</gene>
<dbReference type="eggNOG" id="COG0345">
    <property type="taxonomic scope" value="Bacteria"/>
</dbReference>
<dbReference type="Proteomes" id="UP000014411">
    <property type="component" value="Unassembled WGS sequence"/>
</dbReference>